<keyword evidence="2" id="KW-1185">Reference proteome</keyword>
<evidence type="ECO:0000313" key="2">
    <source>
        <dbReference type="Proteomes" id="UP000190625"/>
    </source>
</evidence>
<dbReference type="RefSeq" id="WP_078810954.1">
    <property type="nucleotide sequence ID" value="NZ_FUWM01000027.1"/>
</dbReference>
<proteinExistence type="predicted"/>
<dbReference type="Proteomes" id="UP000190625">
    <property type="component" value="Unassembled WGS sequence"/>
</dbReference>
<evidence type="ECO:0008006" key="3">
    <source>
        <dbReference type="Google" id="ProtNLM"/>
    </source>
</evidence>
<name>A0A1T4QEN8_9FIRM</name>
<reference evidence="2" key="1">
    <citation type="submission" date="2017-02" db="EMBL/GenBank/DDBJ databases">
        <authorList>
            <person name="Varghese N."/>
            <person name="Submissions S."/>
        </authorList>
    </citation>
    <scope>NUCLEOTIDE SEQUENCE [LARGE SCALE GENOMIC DNA]</scope>
    <source>
        <strain evidence="2">ATCC BAA-73</strain>
    </source>
</reference>
<gene>
    <name evidence="1" type="ORF">SAMN02745118_02530</name>
</gene>
<dbReference type="OrthoDB" id="2583594at2"/>
<dbReference type="AlphaFoldDB" id="A0A1T4QEN8"/>
<evidence type="ECO:0000313" key="1">
    <source>
        <dbReference type="EMBL" id="SKA02067.1"/>
    </source>
</evidence>
<organism evidence="1 2">
    <name type="scientific">Selenihalanaerobacter shriftii</name>
    <dbReference type="NCBI Taxonomy" id="142842"/>
    <lineage>
        <taxon>Bacteria</taxon>
        <taxon>Bacillati</taxon>
        <taxon>Bacillota</taxon>
        <taxon>Clostridia</taxon>
        <taxon>Halanaerobiales</taxon>
        <taxon>Halobacteroidaceae</taxon>
        <taxon>Selenihalanaerobacter</taxon>
    </lineage>
</organism>
<sequence length="341" mass="39892">MSLTRFIKKTDVKDNIDKFFNKPSFSQGNIKIKAKPPKTYNREDYMLVGTAFDYLFRFYLKSKYKDKAENSSWVAHNSLFLLSTEISNVHIHDANSFLEEMGIVLPDMKGFEEIPGVENLDGLIHWGNIEHDKINFDNVIKYITIDGKLECSPIIEKRFRKTFSSILNAEKVYNQYIEDGKMIEEVIEAVIDLAKIDDYYRGRGFNKTLGEYKEEYIEDLKNLYSVIPKQNNSVEKVFLNPTFGEASRLVNGADADIIIDDILIDVKTTKNLNFTARHWRQLVGYLTLIDFQNKFTINKTGIYFSRHGYFYTFSADKIYNADKYEQFKKWFVEKAKSSFKH</sequence>
<protein>
    <recommendedName>
        <fullName evidence="3">PD-(D/E)XK nuclease superfamily protein</fullName>
    </recommendedName>
</protein>
<dbReference type="EMBL" id="FUWM01000027">
    <property type="protein sequence ID" value="SKA02067.1"/>
    <property type="molecule type" value="Genomic_DNA"/>
</dbReference>
<accession>A0A1T4QEN8</accession>